<comment type="subunit">
    <text evidence="2 8">Tetramer of two alpha and two beta chains.</text>
</comment>
<name>A0A2S7N4U6_9BACI</name>
<dbReference type="HAMAP" id="MF_00131">
    <property type="entry name" value="Trp_synth_alpha"/>
    <property type="match status" value="1"/>
</dbReference>
<dbReference type="GO" id="GO:0005829">
    <property type="term" value="C:cytosol"/>
    <property type="evidence" value="ECO:0007669"/>
    <property type="project" value="TreeGrafter"/>
</dbReference>
<dbReference type="InterPro" id="IPR011060">
    <property type="entry name" value="RibuloseP-bd_barrel"/>
</dbReference>
<comment type="similarity">
    <text evidence="8 9">Belongs to the TrpA family.</text>
</comment>
<dbReference type="SUPFAM" id="SSF51366">
    <property type="entry name" value="Ribulose-phoshate binding barrel"/>
    <property type="match status" value="1"/>
</dbReference>
<evidence type="ECO:0000256" key="3">
    <source>
        <dbReference type="ARBA" id="ARBA00022605"/>
    </source>
</evidence>
<reference evidence="10 11" key="1">
    <citation type="submission" date="2017-12" db="EMBL/GenBank/DDBJ databases">
        <title>Taxonomic description and draft genome of Pradoshia cofamensis Gen. nov., sp. nov., a thermotolerant bacillale isolated from anterior gut of earthworm Eisenia fetida.</title>
        <authorList>
            <person name="Saha T."/>
            <person name="Chakraborty R."/>
        </authorList>
    </citation>
    <scope>NUCLEOTIDE SEQUENCE [LARGE SCALE GENOMIC DNA]</scope>
    <source>
        <strain evidence="10 11">EAG3</strain>
    </source>
</reference>
<dbReference type="EC" id="4.2.1.20" evidence="8"/>
<dbReference type="Gene3D" id="3.20.20.70">
    <property type="entry name" value="Aldolase class I"/>
    <property type="match status" value="1"/>
</dbReference>
<dbReference type="GO" id="GO:0004834">
    <property type="term" value="F:tryptophan synthase activity"/>
    <property type="evidence" value="ECO:0007669"/>
    <property type="project" value="UniProtKB-UniRule"/>
</dbReference>
<keyword evidence="6 8" id="KW-0456">Lyase</keyword>
<comment type="function">
    <text evidence="8">The alpha subunit is responsible for the aldol cleavage of indoleglycerol phosphate to indole and glyceraldehyde 3-phosphate.</text>
</comment>
<keyword evidence="4 8" id="KW-0822">Tryptophan biosynthesis</keyword>
<dbReference type="PROSITE" id="PS00167">
    <property type="entry name" value="TRP_SYNTHASE_ALPHA"/>
    <property type="match status" value="1"/>
</dbReference>
<accession>A0A2S7N4U6</accession>
<evidence type="ECO:0000256" key="1">
    <source>
        <dbReference type="ARBA" id="ARBA00004733"/>
    </source>
</evidence>
<feature type="active site" description="Proton acceptor" evidence="8">
    <location>
        <position position="50"/>
    </location>
</feature>
<dbReference type="InterPro" id="IPR018204">
    <property type="entry name" value="Trp_synthase_alpha_AS"/>
</dbReference>
<keyword evidence="3 8" id="KW-0028">Amino-acid biosynthesis</keyword>
<dbReference type="Proteomes" id="UP000239663">
    <property type="component" value="Unassembled WGS sequence"/>
</dbReference>
<proteinExistence type="inferred from homology"/>
<comment type="pathway">
    <text evidence="1 8">Amino-acid biosynthesis; L-tryptophan biosynthesis; L-tryptophan from chorismate: step 5/5.</text>
</comment>
<dbReference type="Pfam" id="PF00290">
    <property type="entry name" value="Trp_syntA"/>
    <property type="match status" value="1"/>
</dbReference>
<dbReference type="InterPro" id="IPR002028">
    <property type="entry name" value="Trp_synthase_suA"/>
</dbReference>
<comment type="caution">
    <text evidence="10">The sequence shown here is derived from an EMBL/GenBank/DDBJ whole genome shotgun (WGS) entry which is preliminary data.</text>
</comment>
<evidence type="ECO:0000256" key="7">
    <source>
        <dbReference type="ARBA" id="ARBA00049047"/>
    </source>
</evidence>
<dbReference type="CDD" id="cd04724">
    <property type="entry name" value="Tryptophan_synthase_alpha"/>
    <property type="match status" value="1"/>
</dbReference>
<evidence type="ECO:0000313" key="10">
    <source>
        <dbReference type="EMBL" id="PQD97047.1"/>
    </source>
</evidence>
<dbReference type="UniPathway" id="UPA00035">
    <property type="reaction ID" value="UER00044"/>
</dbReference>
<protein>
    <recommendedName>
        <fullName evidence="8">Tryptophan synthase alpha chain</fullName>
        <ecNumber evidence="8">4.2.1.20</ecNumber>
    </recommendedName>
</protein>
<evidence type="ECO:0000256" key="8">
    <source>
        <dbReference type="HAMAP-Rule" id="MF_00131"/>
    </source>
</evidence>
<evidence type="ECO:0000256" key="9">
    <source>
        <dbReference type="RuleBase" id="RU003662"/>
    </source>
</evidence>
<keyword evidence="11" id="KW-1185">Reference proteome</keyword>
<evidence type="ECO:0000256" key="5">
    <source>
        <dbReference type="ARBA" id="ARBA00023141"/>
    </source>
</evidence>
<sequence>MSNQLSEKLRNLKEDGENGFIPYIMAGDGGLQKLPETIRYLEGLGASAIEIGIPFSDPVADGPSIQEAGLRALTEGVNLRSILEVLSEHDFSVPLIIMTYANPVLQMGLKTFAEAARRAGVSACIIPDVPLEEEALFKEPLRGEGIVLIRLVPLTASLERLEDLSNEAEGFLYAVTINGITGEKAELEYRYLQERVEYLKGLTKVPIYAGFGISNPKTANALLAFCDGIIVGSKIVNALHKKDKEEIEGFVRGVKRSSEAPFVF</sequence>
<dbReference type="NCBIfam" id="TIGR00262">
    <property type="entry name" value="trpA"/>
    <property type="match status" value="1"/>
</dbReference>
<organism evidence="10 11">
    <name type="scientific">Pradoshia eiseniae</name>
    <dbReference type="NCBI Taxonomy" id="2064768"/>
    <lineage>
        <taxon>Bacteria</taxon>
        <taxon>Bacillati</taxon>
        <taxon>Bacillota</taxon>
        <taxon>Bacilli</taxon>
        <taxon>Bacillales</taxon>
        <taxon>Bacillaceae</taxon>
        <taxon>Pradoshia</taxon>
    </lineage>
</organism>
<dbReference type="OrthoDB" id="9804578at2"/>
<comment type="catalytic activity">
    <reaction evidence="7 8">
        <text>(1S,2R)-1-C-(indol-3-yl)glycerol 3-phosphate + L-serine = D-glyceraldehyde 3-phosphate + L-tryptophan + H2O</text>
        <dbReference type="Rhea" id="RHEA:10532"/>
        <dbReference type="ChEBI" id="CHEBI:15377"/>
        <dbReference type="ChEBI" id="CHEBI:33384"/>
        <dbReference type="ChEBI" id="CHEBI:57912"/>
        <dbReference type="ChEBI" id="CHEBI:58866"/>
        <dbReference type="ChEBI" id="CHEBI:59776"/>
        <dbReference type="EC" id="4.2.1.20"/>
    </reaction>
</comment>
<evidence type="ECO:0000256" key="6">
    <source>
        <dbReference type="ARBA" id="ARBA00023239"/>
    </source>
</evidence>
<dbReference type="PANTHER" id="PTHR43406">
    <property type="entry name" value="TRYPTOPHAN SYNTHASE, ALPHA CHAIN"/>
    <property type="match status" value="1"/>
</dbReference>
<dbReference type="RefSeq" id="WP_104848142.1">
    <property type="nucleotide sequence ID" value="NZ_PKOZ01000001.1"/>
</dbReference>
<evidence type="ECO:0000256" key="2">
    <source>
        <dbReference type="ARBA" id="ARBA00011270"/>
    </source>
</evidence>
<dbReference type="InterPro" id="IPR013785">
    <property type="entry name" value="Aldolase_TIM"/>
</dbReference>
<evidence type="ECO:0000256" key="4">
    <source>
        <dbReference type="ARBA" id="ARBA00022822"/>
    </source>
</evidence>
<dbReference type="PANTHER" id="PTHR43406:SF1">
    <property type="entry name" value="TRYPTOPHAN SYNTHASE ALPHA CHAIN, CHLOROPLASTIC"/>
    <property type="match status" value="1"/>
</dbReference>
<evidence type="ECO:0000313" key="11">
    <source>
        <dbReference type="Proteomes" id="UP000239663"/>
    </source>
</evidence>
<feature type="active site" description="Proton acceptor" evidence="8">
    <location>
        <position position="61"/>
    </location>
</feature>
<dbReference type="EMBL" id="PKOZ01000001">
    <property type="protein sequence ID" value="PQD97047.1"/>
    <property type="molecule type" value="Genomic_DNA"/>
</dbReference>
<keyword evidence="5 8" id="KW-0057">Aromatic amino acid biosynthesis</keyword>
<dbReference type="AlphaFoldDB" id="A0A2S7N4U6"/>
<gene>
    <name evidence="8" type="primary">trpA</name>
    <name evidence="10" type="ORF">CYL18_04005</name>
</gene>